<comment type="pathway">
    <text evidence="1">Cofactor biosynthesis; thiamine diphosphate biosynthesis.</text>
</comment>
<gene>
    <name evidence="4" type="ORF">EU556_16010</name>
</gene>
<dbReference type="SUPFAM" id="SSF51391">
    <property type="entry name" value="Thiamin phosphate synthase"/>
    <property type="match status" value="1"/>
</dbReference>
<dbReference type="Gene3D" id="3.20.20.70">
    <property type="entry name" value="Aldolase class I"/>
    <property type="match status" value="1"/>
</dbReference>
<accession>A0A4Z0P465</accession>
<evidence type="ECO:0000259" key="3">
    <source>
        <dbReference type="Pfam" id="PF02581"/>
    </source>
</evidence>
<dbReference type="CDD" id="cd00564">
    <property type="entry name" value="TMP_TenI"/>
    <property type="match status" value="1"/>
</dbReference>
<evidence type="ECO:0000256" key="1">
    <source>
        <dbReference type="ARBA" id="ARBA00004948"/>
    </source>
</evidence>
<organism evidence="4 5">
    <name type="scientific">Hymenobacter fodinae</name>
    <dbReference type="NCBI Taxonomy" id="2510796"/>
    <lineage>
        <taxon>Bacteria</taxon>
        <taxon>Pseudomonadati</taxon>
        <taxon>Bacteroidota</taxon>
        <taxon>Cytophagia</taxon>
        <taxon>Cytophagales</taxon>
        <taxon>Hymenobacteraceae</taxon>
        <taxon>Hymenobacter</taxon>
    </lineage>
</organism>
<name>A0A4Z0P465_9BACT</name>
<feature type="domain" description="Thiamine phosphate synthase/TenI" evidence="3">
    <location>
        <begin position="12"/>
        <end position="188"/>
    </location>
</feature>
<protein>
    <submittedName>
        <fullName evidence="4">Thiamine phosphate synthase</fullName>
    </submittedName>
</protein>
<keyword evidence="2" id="KW-0784">Thiamine biosynthesis</keyword>
<keyword evidence="5" id="KW-1185">Reference proteome</keyword>
<dbReference type="InterPro" id="IPR013785">
    <property type="entry name" value="Aldolase_TIM"/>
</dbReference>
<dbReference type="PANTHER" id="PTHR20857">
    <property type="entry name" value="THIAMINE-PHOSPHATE PYROPHOSPHORYLASE"/>
    <property type="match status" value="1"/>
</dbReference>
<evidence type="ECO:0000313" key="4">
    <source>
        <dbReference type="EMBL" id="TGE06352.1"/>
    </source>
</evidence>
<dbReference type="Proteomes" id="UP000298337">
    <property type="component" value="Unassembled WGS sequence"/>
</dbReference>
<dbReference type="GO" id="GO:0005737">
    <property type="term" value="C:cytoplasm"/>
    <property type="evidence" value="ECO:0007669"/>
    <property type="project" value="TreeGrafter"/>
</dbReference>
<dbReference type="EMBL" id="SRLA01000003">
    <property type="protein sequence ID" value="TGE06352.1"/>
    <property type="molecule type" value="Genomic_DNA"/>
</dbReference>
<evidence type="ECO:0000256" key="2">
    <source>
        <dbReference type="ARBA" id="ARBA00022977"/>
    </source>
</evidence>
<proteinExistence type="predicted"/>
<dbReference type="AlphaFoldDB" id="A0A4Z0P465"/>
<dbReference type="PANTHER" id="PTHR20857:SF15">
    <property type="entry name" value="THIAMINE-PHOSPHATE SYNTHASE"/>
    <property type="match status" value="1"/>
</dbReference>
<reference evidence="4 5" key="1">
    <citation type="submission" date="2019-04" db="EMBL/GenBank/DDBJ databases">
        <authorList>
            <person name="Feng G."/>
            <person name="Zhang J."/>
            <person name="Zhu H."/>
        </authorList>
    </citation>
    <scope>NUCLEOTIDE SEQUENCE [LARGE SCALE GENOMIC DNA]</scope>
    <source>
        <strain evidence="4 5">92R-1</strain>
    </source>
</reference>
<dbReference type="OrthoDB" id="194683at2"/>
<comment type="caution">
    <text evidence="4">The sequence shown here is derived from an EMBL/GenBank/DDBJ whole genome shotgun (WGS) entry which is preliminary data.</text>
</comment>
<dbReference type="InterPro" id="IPR022998">
    <property type="entry name" value="ThiamineP_synth_TenI"/>
</dbReference>
<dbReference type="GO" id="GO:0004789">
    <property type="term" value="F:thiamine-phosphate diphosphorylase activity"/>
    <property type="evidence" value="ECO:0007669"/>
    <property type="project" value="TreeGrafter"/>
</dbReference>
<evidence type="ECO:0000313" key="5">
    <source>
        <dbReference type="Proteomes" id="UP000298337"/>
    </source>
</evidence>
<dbReference type="Pfam" id="PF02581">
    <property type="entry name" value="TMP-TENI"/>
    <property type="match status" value="1"/>
</dbReference>
<sequence length="208" mass="23115">MSFDLLVISPPAHLEAEQQLLLRLFEAGLQTYHVRKPGWSESELIAYLEQIPALYHDRLVVHSHYTLALQFPLKGIHLTERSRRASTTPALLRQLPGRSISASLHTLHDVLSHRWPYHYVFLSPIFPSISKPGYQADFKPEALEHALGHLRGRRGYIPKVVALGGVTPTNLPWVQQAGFAGAAVLGGIWQDPDPVAAFQELQAAILGS</sequence>
<dbReference type="GO" id="GO:0009228">
    <property type="term" value="P:thiamine biosynthetic process"/>
    <property type="evidence" value="ECO:0007669"/>
    <property type="project" value="UniProtKB-KW"/>
</dbReference>
<dbReference type="RefSeq" id="WP_135435144.1">
    <property type="nucleotide sequence ID" value="NZ_SRLA01000003.1"/>
</dbReference>
<dbReference type="InterPro" id="IPR036206">
    <property type="entry name" value="ThiamineP_synth_sf"/>
</dbReference>